<evidence type="ECO:0000256" key="1">
    <source>
        <dbReference type="SAM" id="Phobius"/>
    </source>
</evidence>
<evidence type="ECO:0000313" key="2">
    <source>
        <dbReference type="EMBL" id="OTN76014.1"/>
    </source>
</evidence>
<feature type="transmembrane region" description="Helical" evidence="1">
    <location>
        <begin position="29"/>
        <end position="49"/>
    </location>
</feature>
<sequence length="84" mass="9787">MVIYAMVLFFACQIWSTKSAFAKKMQQLSFWRITLGMIVVITMVIVLSINLPFAPWLIITVTILCSSLLLTRFTTFYEEMRLNK</sequence>
<keyword evidence="1" id="KW-0472">Membrane</keyword>
<keyword evidence="1" id="KW-1133">Transmembrane helix</keyword>
<evidence type="ECO:0000313" key="3">
    <source>
        <dbReference type="Proteomes" id="UP000195043"/>
    </source>
</evidence>
<proteinExistence type="predicted"/>
<protein>
    <submittedName>
        <fullName evidence="2">Uncharacterized protein</fullName>
    </submittedName>
</protein>
<dbReference type="STRING" id="1834191.A5886_001090"/>
<gene>
    <name evidence="2" type="ORF">A5886_001090</name>
</gene>
<organism evidence="2 3">
    <name type="scientific">Candidatus Enterococcus testudinis</name>
    <dbReference type="NCBI Taxonomy" id="1834191"/>
    <lineage>
        <taxon>Bacteria</taxon>
        <taxon>Bacillati</taxon>
        <taxon>Bacillota</taxon>
        <taxon>Bacilli</taxon>
        <taxon>Lactobacillales</taxon>
        <taxon>Enterococcaceae</taxon>
        <taxon>Enterococcus</taxon>
    </lineage>
</organism>
<dbReference type="EMBL" id="NGKU01000001">
    <property type="protein sequence ID" value="OTN76014.1"/>
    <property type="molecule type" value="Genomic_DNA"/>
</dbReference>
<reference evidence="2 3" key="1">
    <citation type="submission" date="2017-05" db="EMBL/GenBank/DDBJ databases">
        <title>The Genome Sequence of Enterococcus sp. 8G7_MSG3316.</title>
        <authorList>
            <consortium name="The Broad Institute Genomics Platform"/>
            <consortium name="The Broad Institute Genomic Center for Infectious Diseases"/>
            <person name="Earl A."/>
            <person name="Manson A."/>
            <person name="Schwartman J."/>
            <person name="Gilmore M."/>
            <person name="Abouelleil A."/>
            <person name="Cao P."/>
            <person name="Chapman S."/>
            <person name="Cusick C."/>
            <person name="Shea T."/>
            <person name="Young S."/>
            <person name="Neafsey D."/>
            <person name="Nusbaum C."/>
            <person name="Birren B."/>
        </authorList>
    </citation>
    <scope>NUCLEOTIDE SEQUENCE [LARGE SCALE GENOMIC DNA]</scope>
    <source>
        <strain evidence="2 3">8G7_MSG3316</strain>
    </source>
</reference>
<dbReference type="Proteomes" id="UP000195043">
    <property type="component" value="Unassembled WGS sequence"/>
</dbReference>
<keyword evidence="3" id="KW-1185">Reference proteome</keyword>
<feature type="transmembrane region" description="Helical" evidence="1">
    <location>
        <begin position="56"/>
        <end position="77"/>
    </location>
</feature>
<dbReference type="AlphaFoldDB" id="A0A242A4R1"/>
<keyword evidence="1" id="KW-0812">Transmembrane</keyword>
<accession>A0A242A4R1</accession>
<comment type="caution">
    <text evidence="2">The sequence shown here is derived from an EMBL/GenBank/DDBJ whole genome shotgun (WGS) entry which is preliminary data.</text>
</comment>
<name>A0A242A4R1_9ENTE</name>
<dbReference type="OrthoDB" id="9946611at2"/>